<dbReference type="GO" id="GO:0016616">
    <property type="term" value="F:oxidoreductase activity, acting on the CH-OH group of donors, NAD or NADP as acceptor"/>
    <property type="evidence" value="ECO:0007669"/>
    <property type="project" value="InterPro"/>
</dbReference>
<feature type="compositionally biased region" description="Basic and acidic residues" evidence="1">
    <location>
        <begin position="132"/>
        <end position="149"/>
    </location>
</feature>
<dbReference type="Gene3D" id="3.40.50.720">
    <property type="entry name" value="NAD(P)-binding Rossmann-like Domain"/>
    <property type="match status" value="1"/>
</dbReference>
<dbReference type="Pfam" id="PF00389">
    <property type="entry name" value="2-Hacid_dh"/>
    <property type="match status" value="1"/>
</dbReference>
<evidence type="ECO:0000313" key="4">
    <source>
        <dbReference type="Proteomes" id="UP000074410"/>
    </source>
</evidence>
<dbReference type="AlphaFoldDB" id="A0A147J3H9"/>
<feature type="compositionally biased region" description="Basic residues" evidence="1">
    <location>
        <begin position="120"/>
        <end position="131"/>
    </location>
</feature>
<protein>
    <recommendedName>
        <fullName evidence="2">D-isomer specific 2-hydroxyacid dehydrogenase catalytic domain-containing protein</fullName>
    </recommendedName>
</protein>
<sequence>MLPSPQERPHAMTDLPKLLVTRRLPDAVERHLAETWDTTLSANDQPLDRAALVAAMTRYDAWMPTITDRIDADLLATPGRRVRILANYGAGVDHIDLAARGHHHEQDRDFRRRLGQHIRRVGHHHTRRPRRRQVDMVDPRTIIGEDAHPPPRRGQQVRVDPVGDGRHPRVIAGHRRDKCGTIERLVVGAQ</sequence>
<dbReference type="InterPro" id="IPR006139">
    <property type="entry name" value="D-isomer_2_OHA_DH_cat_dom"/>
</dbReference>
<dbReference type="SUPFAM" id="SSF52283">
    <property type="entry name" value="Formate/glycerate dehydrogenase catalytic domain-like"/>
    <property type="match status" value="1"/>
</dbReference>
<feature type="region of interest" description="Disordered" evidence="1">
    <location>
        <begin position="120"/>
        <end position="170"/>
    </location>
</feature>
<comment type="caution">
    <text evidence="3">The sequence shown here is derived from an EMBL/GenBank/DDBJ whole genome shotgun (WGS) entry which is preliminary data.</text>
</comment>
<feature type="non-terminal residue" evidence="3">
    <location>
        <position position="190"/>
    </location>
</feature>
<dbReference type="GO" id="GO:0051287">
    <property type="term" value="F:NAD binding"/>
    <property type="evidence" value="ECO:0007669"/>
    <property type="project" value="InterPro"/>
</dbReference>
<dbReference type="Proteomes" id="UP000074410">
    <property type="component" value="Unassembled WGS sequence"/>
</dbReference>
<dbReference type="EMBL" id="LDTC01000318">
    <property type="protein sequence ID" value="KTW03091.1"/>
    <property type="molecule type" value="Genomic_DNA"/>
</dbReference>
<evidence type="ECO:0000259" key="2">
    <source>
        <dbReference type="Pfam" id="PF00389"/>
    </source>
</evidence>
<reference evidence="3 4" key="1">
    <citation type="journal article" date="2016" name="Front. Microbiol.">
        <title>Genomic Resource of Rice Seed Associated Bacteria.</title>
        <authorList>
            <person name="Midha S."/>
            <person name="Bansal K."/>
            <person name="Sharma S."/>
            <person name="Kumar N."/>
            <person name="Patil P.P."/>
            <person name="Chaudhry V."/>
            <person name="Patil P.B."/>
        </authorList>
    </citation>
    <scope>NUCLEOTIDE SEQUENCE [LARGE SCALE GENOMIC DNA]</scope>
    <source>
        <strain evidence="3 4">NS258</strain>
    </source>
</reference>
<feature type="domain" description="D-isomer specific 2-hydroxyacid dehydrogenase catalytic" evidence="2">
    <location>
        <begin position="20"/>
        <end position="99"/>
    </location>
</feature>
<organism evidence="3 4">
    <name type="scientific">Sphingomonas sanguinis</name>
    <dbReference type="NCBI Taxonomy" id="33051"/>
    <lineage>
        <taxon>Bacteria</taxon>
        <taxon>Pseudomonadati</taxon>
        <taxon>Pseudomonadota</taxon>
        <taxon>Alphaproteobacteria</taxon>
        <taxon>Sphingomonadales</taxon>
        <taxon>Sphingomonadaceae</taxon>
        <taxon>Sphingomonas</taxon>
    </lineage>
</organism>
<proteinExistence type="predicted"/>
<evidence type="ECO:0000256" key="1">
    <source>
        <dbReference type="SAM" id="MobiDB-lite"/>
    </source>
</evidence>
<gene>
    <name evidence="3" type="ORF">NS258_18365</name>
</gene>
<evidence type="ECO:0000313" key="3">
    <source>
        <dbReference type="EMBL" id="KTW03091.1"/>
    </source>
</evidence>
<name>A0A147J3H9_9SPHN</name>
<accession>A0A147J3H9</accession>